<keyword evidence="2" id="KW-1133">Transmembrane helix</keyword>
<organism evidence="3 4">
    <name type="scientific">Agromyces mediolanus</name>
    <name type="common">Corynebacterium mediolanum</name>
    <dbReference type="NCBI Taxonomy" id="41986"/>
    <lineage>
        <taxon>Bacteria</taxon>
        <taxon>Bacillati</taxon>
        <taxon>Actinomycetota</taxon>
        <taxon>Actinomycetes</taxon>
        <taxon>Micrococcales</taxon>
        <taxon>Microbacteriaceae</taxon>
        <taxon>Agromyces</taxon>
    </lineage>
</organism>
<reference evidence="3" key="2">
    <citation type="submission" date="2020-09" db="EMBL/GenBank/DDBJ databases">
        <authorList>
            <person name="Sun Q."/>
            <person name="Ohkuma M."/>
        </authorList>
    </citation>
    <scope>NUCLEOTIDE SEQUENCE</scope>
    <source>
        <strain evidence="3">JCM 3346</strain>
    </source>
</reference>
<dbReference type="Proteomes" id="UP000610303">
    <property type="component" value="Unassembled WGS sequence"/>
</dbReference>
<comment type="caution">
    <text evidence="3">The sequence shown here is derived from an EMBL/GenBank/DDBJ whole genome shotgun (WGS) entry which is preliminary data.</text>
</comment>
<evidence type="ECO:0000256" key="2">
    <source>
        <dbReference type="SAM" id="Phobius"/>
    </source>
</evidence>
<feature type="region of interest" description="Disordered" evidence="1">
    <location>
        <begin position="1"/>
        <end position="20"/>
    </location>
</feature>
<proteinExistence type="predicted"/>
<dbReference type="EMBL" id="BMRJ01000001">
    <property type="protein sequence ID" value="GGR22268.1"/>
    <property type="molecule type" value="Genomic_DNA"/>
</dbReference>
<dbReference type="AlphaFoldDB" id="A0A918CGR9"/>
<name>A0A918CGR9_AGRME</name>
<protein>
    <submittedName>
        <fullName evidence="3">Uncharacterized protein</fullName>
    </submittedName>
</protein>
<evidence type="ECO:0000313" key="4">
    <source>
        <dbReference type="Proteomes" id="UP000610303"/>
    </source>
</evidence>
<feature type="compositionally biased region" description="Low complexity" evidence="1">
    <location>
        <begin position="11"/>
        <end position="20"/>
    </location>
</feature>
<keyword evidence="4" id="KW-1185">Reference proteome</keyword>
<keyword evidence="2" id="KW-0812">Transmembrane</keyword>
<feature type="compositionally biased region" description="Basic and acidic residues" evidence="1">
    <location>
        <begin position="1"/>
        <end position="10"/>
    </location>
</feature>
<evidence type="ECO:0000256" key="1">
    <source>
        <dbReference type="SAM" id="MobiDB-lite"/>
    </source>
</evidence>
<dbReference type="RefSeq" id="WP_189084607.1">
    <property type="nucleotide sequence ID" value="NZ_BMRJ01000001.1"/>
</dbReference>
<gene>
    <name evidence="3" type="ORF">GCM10010196_14870</name>
</gene>
<evidence type="ECO:0000313" key="3">
    <source>
        <dbReference type="EMBL" id="GGR22268.1"/>
    </source>
</evidence>
<keyword evidence="2" id="KW-0472">Membrane</keyword>
<reference evidence="3" key="1">
    <citation type="journal article" date="2014" name="Int. J. Syst. Evol. Microbiol.">
        <title>Complete genome sequence of Corynebacterium casei LMG S-19264T (=DSM 44701T), isolated from a smear-ripened cheese.</title>
        <authorList>
            <consortium name="US DOE Joint Genome Institute (JGI-PGF)"/>
            <person name="Walter F."/>
            <person name="Albersmeier A."/>
            <person name="Kalinowski J."/>
            <person name="Ruckert C."/>
        </authorList>
    </citation>
    <scope>NUCLEOTIDE SEQUENCE</scope>
    <source>
        <strain evidence="3">JCM 3346</strain>
    </source>
</reference>
<accession>A0A918CGR9</accession>
<sequence length="314" mass="33608">MDELTRRLDAARPALPRRGDPLAAATEERMRGIVHAAEPRSRRPLFLSVAAAVVVFLAATIGFVALGKPSASFAAATPPLLEPTPVDGAPKDLLMQLSESVAPTGATGTVRFQSWSLSLVIGEGGAVEQSSIEPEVRTIEHGDGGSRVEVRRGQPYDSDGVPIEVEGYDVGSVIWEQEFGPGEYAFVFGTAPTTAAEFGPFLEQPLGRTGITTGDALLQLGNLLSEQRLDAEQLRAALRFLAERPDLRVEGAVEDRLGRAGLSFVTESRSPGEYAERIIVSEEGLGILSIETTYIGHDRTDIPSPAVINYTAWE</sequence>
<feature type="transmembrane region" description="Helical" evidence="2">
    <location>
        <begin position="45"/>
        <end position="66"/>
    </location>
</feature>